<dbReference type="Gene3D" id="1.10.357.10">
    <property type="entry name" value="Tetracycline Repressor, domain 2"/>
    <property type="match status" value="1"/>
</dbReference>
<feature type="region of interest" description="Disordered" evidence="3">
    <location>
        <begin position="28"/>
        <end position="48"/>
    </location>
</feature>
<dbReference type="GO" id="GO:0003700">
    <property type="term" value="F:DNA-binding transcription factor activity"/>
    <property type="evidence" value="ECO:0007669"/>
    <property type="project" value="TreeGrafter"/>
</dbReference>
<dbReference type="AlphaFoldDB" id="A0A2S8IZS3"/>
<name>A0A2S8IZS3_RHOOP</name>
<dbReference type="GO" id="GO:0000976">
    <property type="term" value="F:transcription cis-regulatory region binding"/>
    <property type="evidence" value="ECO:0007669"/>
    <property type="project" value="TreeGrafter"/>
</dbReference>
<protein>
    <submittedName>
        <fullName evidence="5">TetR/AcrR family transcriptional regulator</fullName>
    </submittedName>
</protein>
<dbReference type="PRINTS" id="PR00455">
    <property type="entry name" value="HTHTETR"/>
</dbReference>
<comment type="caution">
    <text evidence="5">The sequence shown here is derived from an EMBL/GenBank/DDBJ whole genome shotgun (WGS) entry which is preliminary data.</text>
</comment>
<dbReference type="Proteomes" id="UP000239290">
    <property type="component" value="Unassembled WGS sequence"/>
</dbReference>
<gene>
    <name evidence="5" type="ORF">C5613_28710</name>
</gene>
<feature type="domain" description="HTH tetR-type" evidence="4">
    <location>
        <begin position="54"/>
        <end position="113"/>
    </location>
</feature>
<dbReference type="InterPro" id="IPR050109">
    <property type="entry name" value="HTH-type_TetR-like_transc_reg"/>
</dbReference>
<evidence type="ECO:0000259" key="4">
    <source>
        <dbReference type="PROSITE" id="PS50977"/>
    </source>
</evidence>
<evidence type="ECO:0000256" key="3">
    <source>
        <dbReference type="SAM" id="MobiDB-lite"/>
    </source>
</evidence>
<dbReference type="InterPro" id="IPR001647">
    <property type="entry name" value="HTH_TetR"/>
</dbReference>
<evidence type="ECO:0000256" key="2">
    <source>
        <dbReference type="PROSITE-ProRule" id="PRU00335"/>
    </source>
</evidence>
<accession>A0A2S8IZS3</accession>
<dbReference type="PROSITE" id="PS50977">
    <property type="entry name" value="HTH_TETR_2"/>
    <property type="match status" value="1"/>
</dbReference>
<proteinExistence type="predicted"/>
<organism evidence="5 6">
    <name type="scientific">Rhodococcus opacus</name>
    <name type="common">Nocardia opaca</name>
    <dbReference type="NCBI Taxonomy" id="37919"/>
    <lineage>
        <taxon>Bacteria</taxon>
        <taxon>Bacillati</taxon>
        <taxon>Actinomycetota</taxon>
        <taxon>Actinomycetes</taxon>
        <taxon>Mycobacteriales</taxon>
        <taxon>Nocardiaceae</taxon>
        <taxon>Rhodococcus</taxon>
    </lineage>
</organism>
<evidence type="ECO:0000313" key="6">
    <source>
        <dbReference type="Proteomes" id="UP000239290"/>
    </source>
</evidence>
<keyword evidence="1 2" id="KW-0238">DNA-binding</keyword>
<dbReference type="PANTHER" id="PTHR30055:SF160">
    <property type="entry name" value="TRANSCRIPTIONAL REGULATORY PROTEIN (PROBABLY ASNC-FAMILY)-RELATED"/>
    <property type="match status" value="1"/>
</dbReference>
<dbReference type="InterPro" id="IPR023772">
    <property type="entry name" value="DNA-bd_HTH_TetR-type_CS"/>
</dbReference>
<dbReference type="SUPFAM" id="SSF46689">
    <property type="entry name" value="Homeodomain-like"/>
    <property type="match status" value="1"/>
</dbReference>
<sequence>MRVECHTGELRCQPLLPLSEHGPVPWVSARGPTSIRSPGEVAETDTPRSWDRRARAREEFIDAAYRVIDTHGPRPSMNDIAKEAGATKPRLYRHFADKADLYKAIADRTTHDVYKLVAPKFNFLLTTPHEALNHAIIGYAEVVAEHPNVFRFLADGELKQDSAGSALSLDVERDLTDRLAGVASTIFESVSAEVSDVRFTARAAVGIMVSTTDLWLESSKGSAKPDTEYFVGQVAPLVWGVLDAFLRRNGIELDPTEPLYLALARINAP</sequence>
<evidence type="ECO:0000313" key="5">
    <source>
        <dbReference type="EMBL" id="PQP20223.1"/>
    </source>
</evidence>
<feature type="DNA-binding region" description="H-T-H motif" evidence="2">
    <location>
        <begin position="76"/>
        <end position="95"/>
    </location>
</feature>
<dbReference type="Pfam" id="PF00440">
    <property type="entry name" value="TetR_N"/>
    <property type="match status" value="1"/>
</dbReference>
<dbReference type="PANTHER" id="PTHR30055">
    <property type="entry name" value="HTH-TYPE TRANSCRIPTIONAL REGULATOR RUTR"/>
    <property type="match status" value="1"/>
</dbReference>
<dbReference type="PROSITE" id="PS01081">
    <property type="entry name" value="HTH_TETR_1"/>
    <property type="match status" value="1"/>
</dbReference>
<reference evidence="6" key="1">
    <citation type="submission" date="2018-02" db="EMBL/GenBank/DDBJ databases">
        <title>Draft genome sequencing of Rhodococcus opacus KU647198.</title>
        <authorList>
            <person name="Zheng B.-X."/>
        </authorList>
    </citation>
    <scope>NUCLEOTIDE SEQUENCE [LARGE SCALE GENOMIC DNA]</scope>
    <source>
        <strain evidence="6">04-OD7</strain>
    </source>
</reference>
<dbReference type="InterPro" id="IPR009057">
    <property type="entry name" value="Homeodomain-like_sf"/>
</dbReference>
<evidence type="ECO:0000256" key="1">
    <source>
        <dbReference type="ARBA" id="ARBA00023125"/>
    </source>
</evidence>
<dbReference type="EMBL" id="PUIO01000041">
    <property type="protein sequence ID" value="PQP20223.1"/>
    <property type="molecule type" value="Genomic_DNA"/>
</dbReference>